<feature type="repeat" description="Cell wall-binding" evidence="4">
    <location>
        <begin position="227"/>
        <end position="247"/>
    </location>
</feature>
<feature type="domain" description="N-acetylmuramoyl-L-alanine amidase" evidence="5">
    <location>
        <begin position="11"/>
        <end position="153"/>
    </location>
</feature>
<dbReference type="SUPFAM" id="SSF69360">
    <property type="entry name" value="Cell wall binding repeat"/>
    <property type="match status" value="1"/>
</dbReference>
<feature type="repeat" description="Cell wall-binding" evidence="4">
    <location>
        <begin position="248"/>
        <end position="267"/>
    </location>
</feature>
<accession>A0A8S5MR25</accession>
<name>A0A8S5MR25_9CAUD</name>
<organism evidence="6">
    <name type="scientific">Siphoviridae sp. ctHSm42</name>
    <dbReference type="NCBI Taxonomy" id="2826232"/>
    <lineage>
        <taxon>Viruses</taxon>
        <taxon>Duplodnaviria</taxon>
        <taxon>Heunggongvirae</taxon>
        <taxon>Uroviricota</taxon>
        <taxon>Caudoviricetes</taxon>
    </lineage>
</organism>
<evidence type="ECO:0000259" key="5">
    <source>
        <dbReference type="SMART" id="SM00644"/>
    </source>
</evidence>
<dbReference type="GO" id="GO:0001897">
    <property type="term" value="P:symbiont-mediated cytolysis of host cell"/>
    <property type="evidence" value="ECO:0007669"/>
    <property type="project" value="UniProtKB-ARBA"/>
</dbReference>
<evidence type="ECO:0000256" key="4">
    <source>
        <dbReference type="PROSITE-ProRule" id="PRU00591"/>
    </source>
</evidence>
<feature type="repeat" description="Cell wall-binding" evidence="4">
    <location>
        <begin position="206"/>
        <end position="225"/>
    </location>
</feature>
<keyword evidence="1" id="KW-0929">Antimicrobial</keyword>
<dbReference type="Pfam" id="PF01473">
    <property type="entry name" value="Choline_bind_1"/>
    <property type="match status" value="3"/>
</dbReference>
<dbReference type="Gene3D" id="2.20.120.10">
    <property type="entry name" value="Multimodular pneumococcal cell wall endolysin, domain 3"/>
    <property type="match status" value="1"/>
</dbReference>
<dbReference type="SMART" id="SM00644">
    <property type="entry name" value="Ami_2"/>
    <property type="match status" value="1"/>
</dbReference>
<protein>
    <submittedName>
        <fullName evidence="6">Endolysin</fullName>
    </submittedName>
</protein>
<dbReference type="EMBL" id="BK014962">
    <property type="protein sequence ID" value="DAD84578.1"/>
    <property type="molecule type" value="Genomic_DNA"/>
</dbReference>
<dbReference type="Pfam" id="PF01510">
    <property type="entry name" value="Amidase_2"/>
    <property type="match status" value="1"/>
</dbReference>
<dbReference type="GO" id="GO:0009253">
    <property type="term" value="P:peptidoglycan catabolic process"/>
    <property type="evidence" value="ECO:0007669"/>
    <property type="project" value="InterPro"/>
</dbReference>
<keyword evidence="3" id="KW-0677">Repeat</keyword>
<dbReference type="GO" id="GO:0042742">
    <property type="term" value="P:defense response to bacterium"/>
    <property type="evidence" value="ECO:0007669"/>
    <property type="project" value="UniProtKB-KW"/>
</dbReference>
<keyword evidence="2" id="KW-0081">Bacteriolytic enzyme</keyword>
<dbReference type="InterPro" id="IPR036505">
    <property type="entry name" value="Amidase/PGRP_sf"/>
</dbReference>
<evidence type="ECO:0000256" key="2">
    <source>
        <dbReference type="ARBA" id="ARBA00022638"/>
    </source>
</evidence>
<evidence type="ECO:0000256" key="1">
    <source>
        <dbReference type="ARBA" id="ARBA00022529"/>
    </source>
</evidence>
<sequence length="334" mass="38406">MVEIINTNVFNGIAGTRPTHKPKYYILHNDAGSMTPESYVSWLRSRYNNGQSALGFAHYYINRDTIARVENTYSGTWSAANYDANMNSISYEVCQQYNSSDAEFIENENMVLRQMAEDMTYYGDTPNYSNIKFHNEFSSTSCPARSLALHGGYNDSLRDYVIAKIKHYQSLGSTVQEMLGEAKVEAGWHNNSTGWWYVNEDGTYPTNKWQVIDDVWYFFDSNGYMKANTWHKHSDTNWYYLLPNGAMATGWVLIDNSWYYFDNQGAMVTGWVKYKETWYFLDYQKGSMVSNAFVKSADGTGWYYLKDDGSLADKPEFEVEPDGLITLAQAKAEK</sequence>
<proteinExistence type="predicted"/>
<dbReference type="Gene3D" id="2.10.270.10">
    <property type="entry name" value="Cholin Binding"/>
    <property type="match status" value="1"/>
</dbReference>
<dbReference type="GO" id="GO:0008745">
    <property type="term" value="F:N-acetylmuramoyl-L-alanine amidase activity"/>
    <property type="evidence" value="ECO:0007669"/>
    <property type="project" value="InterPro"/>
</dbReference>
<dbReference type="SUPFAM" id="SSF55846">
    <property type="entry name" value="N-acetylmuramoyl-L-alanine amidase-like"/>
    <property type="match status" value="1"/>
</dbReference>
<dbReference type="Gene3D" id="3.40.80.10">
    <property type="entry name" value="Peptidoglycan recognition protein-like"/>
    <property type="match status" value="1"/>
</dbReference>
<dbReference type="PROSITE" id="PS51170">
    <property type="entry name" value="CW"/>
    <property type="match status" value="3"/>
</dbReference>
<dbReference type="InterPro" id="IPR002502">
    <property type="entry name" value="Amidase_domain"/>
</dbReference>
<evidence type="ECO:0000313" key="6">
    <source>
        <dbReference type="EMBL" id="DAD84578.1"/>
    </source>
</evidence>
<dbReference type="InterPro" id="IPR018337">
    <property type="entry name" value="Cell_wall/Cho-bd_repeat"/>
</dbReference>
<evidence type="ECO:0000256" key="3">
    <source>
        <dbReference type="ARBA" id="ARBA00022737"/>
    </source>
</evidence>
<dbReference type="Pfam" id="PF19127">
    <property type="entry name" value="Choline_bind_3"/>
    <property type="match status" value="1"/>
</dbReference>
<reference evidence="6" key="1">
    <citation type="journal article" date="2021" name="Proc. Natl. Acad. Sci. U.S.A.">
        <title>A Catalog of Tens of Thousands of Viruses from Human Metagenomes Reveals Hidden Associations with Chronic Diseases.</title>
        <authorList>
            <person name="Tisza M.J."/>
            <person name="Buck C.B."/>
        </authorList>
    </citation>
    <scope>NUCLEOTIDE SEQUENCE</scope>
    <source>
        <strain evidence="6">CtHSm42</strain>
    </source>
</reference>